<name>A0A4Q4TEB9_9PEZI</name>
<dbReference type="AlphaFoldDB" id="A0A4Q4TEB9"/>
<reference evidence="1 2" key="1">
    <citation type="submission" date="2018-06" db="EMBL/GenBank/DDBJ databases">
        <title>Complete Genomes of Monosporascus.</title>
        <authorList>
            <person name="Robinson A.J."/>
            <person name="Natvig D.O."/>
        </authorList>
    </citation>
    <scope>NUCLEOTIDE SEQUENCE [LARGE SCALE GENOMIC DNA]</scope>
    <source>
        <strain evidence="1 2">CBS 110550</strain>
    </source>
</reference>
<dbReference type="STRING" id="155417.A0A4Q4TEB9"/>
<proteinExistence type="predicted"/>
<protein>
    <submittedName>
        <fullName evidence="1">Uncharacterized protein</fullName>
    </submittedName>
</protein>
<dbReference type="Proteomes" id="UP000293360">
    <property type="component" value="Unassembled WGS sequence"/>
</dbReference>
<organism evidence="1 2">
    <name type="scientific">Monosporascus ibericus</name>
    <dbReference type="NCBI Taxonomy" id="155417"/>
    <lineage>
        <taxon>Eukaryota</taxon>
        <taxon>Fungi</taxon>
        <taxon>Dikarya</taxon>
        <taxon>Ascomycota</taxon>
        <taxon>Pezizomycotina</taxon>
        <taxon>Sordariomycetes</taxon>
        <taxon>Xylariomycetidae</taxon>
        <taxon>Xylariales</taxon>
        <taxon>Xylariales incertae sedis</taxon>
        <taxon>Monosporascus</taxon>
    </lineage>
</organism>
<comment type="caution">
    <text evidence="1">The sequence shown here is derived from an EMBL/GenBank/DDBJ whole genome shotgun (WGS) entry which is preliminary data.</text>
</comment>
<keyword evidence="2" id="KW-1185">Reference proteome</keyword>
<dbReference type="EMBL" id="QJNU01000243">
    <property type="protein sequence ID" value="RYP03747.1"/>
    <property type="molecule type" value="Genomic_DNA"/>
</dbReference>
<gene>
    <name evidence="1" type="ORF">DL764_004922</name>
</gene>
<evidence type="ECO:0000313" key="1">
    <source>
        <dbReference type="EMBL" id="RYP03747.1"/>
    </source>
</evidence>
<dbReference type="OrthoDB" id="5185064at2759"/>
<accession>A0A4Q4TEB9</accession>
<evidence type="ECO:0000313" key="2">
    <source>
        <dbReference type="Proteomes" id="UP000293360"/>
    </source>
</evidence>
<sequence>MNYSTAADASSAASTKPSGITHIRVVMSALELAALAYLNVSAPPPDFLGPGTRLTVHVVDPDVPGESVLLRGPGLNFFNYMALVTTAAAAASPAHPVPTLPPLWRQTPPDRHNPLVLTDELIANFRKRANSRDGSNLLGEIRPLVAKEVEMFLAALHGSPREAQLLDEFDFAKANRCQRLTGLAAWLPARGRRAGHALERRGTLKDALDVMRSLRNELWLIVDHDRLPSFTRWDHLDRWYTPLNAFPSMGPPRQGIEQLDGAEGSGYVNIIGPRLEVWAEDRASLAQSPGTSVPGSTVRVTTIRATLPEPSLRKAADDLLTPLLKRDQPPHALNS</sequence>